<dbReference type="SUPFAM" id="SSF89000">
    <property type="entry name" value="post-HMGL domain-like"/>
    <property type="match status" value="1"/>
</dbReference>
<proteinExistence type="predicted"/>
<evidence type="ECO:0000259" key="3">
    <source>
        <dbReference type="PROSITE" id="PS50968"/>
    </source>
</evidence>
<dbReference type="InterPro" id="IPR001882">
    <property type="entry name" value="Biotin_BS"/>
</dbReference>
<dbReference type="GO" id="GO:0005737">
    <property type="term" value="C:cytoplasm"/>
    <property type="evidence" value="ECO:0007669"/>
    <property type="project" value="TreeGrafter"/>
</dbReference>
<dbReference type="SUPFAM" id="SSF51230">
    <property type="entry name" value="Single hybrid motif"/>
    <property type="match status" value="1"/>
</dbReference>
<evidence type="ECO:0000259" key="4">
    <source>
        <dbReference type="PROSITE" id="PS50991"/>
    </source>
</evidence>
<name>A0A5C5Z3E6_9BACT</name>
<dbReference type="GO" id="GO:0006814">
    <property type="term" value="P:sodium ion transport"/>
    <property type="evidence" value="ECO:0007669"/>
    <property type="project" value="InterPro"/>
</dbReference>
<dbReference type="InterPro" id="IPR003379">
    <property type="entry name" value="Carboxylase_cons_dom"/>
</dbReference>
<dbReference type="AlphaFoldDB" id="A0A5C5Z3E6"/>
<dbReference type="Gene3D" id="3.20.20.70">
    <property type="entry name" value="Aldolase class I"/>
    <property type="match status" value="1"/>
</dbReference>
<dbReference type="Gene3D" id="2.40.50.100">
    <property type="match status" value="1"/>
</dbReference>
<dbReference type="PANTHER" id="PTHR43778">
    <property type="entry name" value="PYRUVATE CARBOXYLASE"/>
    <property type="match status" value="1"/>
</dbReference>
<organism evidence="5 6">
    <name type="scientific">Novipirellula herctigrandis</name>
    <dbReference type="NCBI Taxonomy" id="2527986"/>
    <lineage>
        <taxon>Bacteria</taxon>
        <taxon>Pseudomonadati</taxon>
        <taxon>Planctomycetota</taxon>
        <taxon>Planctomycetia</taxon>
        <taxon>Pirellulales</taxon>
        <taxon>Pirellulaceae</taxon>
        <taxon>Novipirellula</taxon>
    </lineage>
</organism>
<feature type="compositionally biased region" description="Low complexity" evidence="2">
    <location>
        <begin position="460"/>
        <end position="470"/>
    </location>
</feature>
<dbReference type="NCBIfam" id="NF006761">
    <property type="entry name" value="PRK09282.1"/>
    <property type="match status" value="1"/>
</dbReference>
<dbReference type="EMBL" id="SJPJ01000001">
    <property type="protein sequence ID" value="TWT81919.1"/>
    <property type="molecule type" value="Genomic_DNA"/>
</dbReference>
<feature type="region of interest" description="Disordered" evidence="2">
    <location>
        <begin position="448"/>
        <end position="470"/>
    </location>
</feature>
<dbReference type="GO" id="GO:0004736">
    <property type="term" value="F:pyruvate carboxylase activity"/>
    <property type="evidence" value="ECO:0007669"/>
    <property type="project" value="TreeGrafter"/>
</dbReference>
<evidence type="ECO:0000256" key="2">
    <source>
        <dbReference type="SAM" id="MobiDB-lite"/>
    </source>
</evidence>
<dbReference type="PANTHER" id="PTHR43778:SF2">
    <property type="entry name" value="PYRUVATE CARBOXYLASE, MITOCHONDRIAL"/>
    <property type="match status" value="1"/>
</dbReference>
<dbReference type="Pfam" id="PF00682">
    <property type="entry name" value="HMGL-like"/>
    <property type="match status" value="1"/>
</dbReference>
<dbReference type="InterPro" id="IPR000891">
    <property type="entry name" value="PYR_CT"/>
</dbReference>
<dbReference type="Pfam" id="PF00364">
    <property type="entry name" value="Biotin_lipoyl"/>
    <property type="match status" value="1"/>
</dbReference>
<protein>
    <submittedName>
        <fullName evidence="5">Methylmalonyl-CoA carboxyltransferase 5S subunit</fullName>
        <ecNumber evidence="5">2.1.3.1</ecNumber>
    </submittedName>
</protein>
<dbReference type="Proteomes" id="UP000315010">
    <property type="component" value="Unassembled WGS sequence"/>
</dbReference>
<evidence type="ECO:0000256" key="1">
    <source>
        <dbReference type="ARBA" id="ARBA00023267"/>
    </source>
</evidence>
<dbReference type="CDD" id="cd07937">
    <property type="entry name" value="DRE_TIM_PC_TC_5S"/>
    <property type="match status" value="1"/>
</dbReference>
<sequence length="597" mass="64242">MSDKVIQVTDVILRDAHQSLMATRMAMEDMVPALHDLDQAGYWSLECWGGATFDSCIRFLNEDPWERLRTFKEHLKNTKTQMLLRAQNLLGYRHYADDTVDRFVDKAAENGMDVFRVFDALNDPRNLKRAMDAVRKTGKHAQGCISYTVSPVHTNAKYAELSMRLQELGADSICIKDMAALIKPQAAYDLVKAIKQACGDEMAVHLHVHATTGVTMVSLMKAIEAGCDQVDTSLSAMSLGTGHNPTESFVEMLEGTGYTTNIDLAAVARANKHFQKVKGRYSEFYTKFTGVKTDIFQSQIPGGMLSNMESQLKAQGAGDRLDEVLEEVPRVKKDAGYPPLVTPSSQIVGTQAVFNVMMGKYKKLTGEFADLMLGYYGKTSGEYNPEVVKIAQAQTGKDPITCRPADLLDNEWDKLKGEAESLEGFNGSDEDVLTNALFPQVAPKFFKTRSEGPKNLGKDPQAAAAEKPAAPAVAAASPAAKSGPRNYTVTVDGSAFEVTVSEGGAVTNASPVASNAAQAPAAASGSTGEAVKATLAGNVIKLVKGVGDSVATDETVMTLEAMKMETEVVAPKSGTIAAIHVKEGDAIAVGDTLYTLR</sequence>
<dbReference type="InterPro" id="IPR055268">
    <property type="entry name" value="PCB-like"/>
</dbReference>
<feature type="domain" description="Pyruvate carboxyltransferase" evidence="4">
    <location>
        <begin position="6"/>
        <end position="268"/>
    </location>
</feature>
<dbReference type="GO" id="GO:0047154">
    <property type="term" value="F:methylmalonyl-CoA carboxytransferase activity"/>
    <property type="evidence" value="ECO:0007669"/>
    <property type="project" value="UniProtKB-EC"/>
</dbReference>
<dbReference type="OrthoDB" id="9807469at2"/>
<evidence type="ECO:0000313" key="6">
    <source>
        <dbReference type="Proteomes" id="UP000315010"/>
    </source>
</evidence>
<dbReference type="NCBIfam" id="NF008984">
    <property type="entry name" value="PRK12330.1"/>
    <property type="match status" value="1"/>
</dbReference>
<dbReference type="RefSeq" id="WP_146398108.1">
    <property type="nucleotide sequence ID" value="NZ_SJPJ01000001.1"/>
</dbReference>
<accession>A0A5C5Z3E6</accession>
<feature type="domain" description="Lipoyl-binding" evidence="3">
    <location>
        <begin position="521"/>
        <end position="597"/>
    </location>
</feature>
<dbReference type="InterPro" id="IPR000089">
    <property type="entry name" value="Biotin_lipoyl"/>
</dbReference>
<reference evidence="5 6" key="1">
    <citation type="submission" date="2019-02" db="EMBL/GenBank/DDBJ databases">
        <title>Deep-cultivation of Planctomycetes and their phenomic and genomic characterization uncovers novel biology.</title>
        <authorList>
            <person name="Wiegand S."/>
            <person name="Jogler M."/>
            <person name="Boedeker C."/>
            <person name="Pinto D."/>
            <person name="Vollmers J."/>
            <person name="Rivas-Marin E."/>
            <person name="Kohn T."/>
            <person name="Peeters S.H."/>
            <person name="Heuer A."/>
            <person name="Rast P."/>
            <person name="Oberbeckmann S."/>
            <person name="Bunk B."/>
            <person name="Jeske O."/>
            <person name="Meyerdierks A."/>
            <person name="Storesund J.E."/>
            <person name="Kallscheuer N."/>
            <person name="Luecker S."/>
            <person name="Lage O.M."/>
            <person name="Pohl T."/>
            <person name="Merkel B.J."/>
            <person name="Hornburger P."/>
            <person name="Mueller R.-W."/>
            <person name="Bruemmer F."/>
            <person name="Labrenz M."/>
            <person name="Spormann A.M."/>
            <person name="Op Den Camp H."/>
            <person name="Overmann J."/>
            <person name="Amann R."/>
            <person name="Jetten M.S.M."/>
            <person name="Mascher T."/>
            <person name="Medema M.H."/>
            <person name="Devos D.P."/>
            <person name="Kaster A.-K."/>
            <person name="Ovreas L."/>
            <person name="Rohde M."/>
            <person name="Galperin M.Y."/>
            <person name="Jogler C."/>
        </authorList>
    </citation>
    <scope>NUCLEOTIDE SEQUENCE [LARGE SCALE GENOMIC DNA]</scope>
    <source>
        <strain evidence="5 6">CA13</strain>
    </source>
</reference>
<dbReference type="InterPro" id="IPR013785">
    <property type="entry name" value="Aldolase_TIM"/>
</dbReference>
<dbReference type="CDD" id="cd06850">
    <property type="entry name" value="biotinyl_domain"/>
    <property type="match status" value="1"/>
</dbReference>
<keyword evidence="5" id="KW-0808">Transferase</keyword>
<keyword evidence="6" id="KW-1185">Reference proteome</keyword>
<gene>
    <name evidence="5" type="ORF">CA13_33740</name>
</gene>
<dbReference type="PROSITE" id="PS00188">
    <property type="entry name" value="BIOTIN"/>
    <property type="match status" value="1"/>
</dbReference>
<dbReference type="InterPro" id="IPR005776">
    <property type="entry name" value="OadA"/>
</dbReference>
<dbReference type="PROSITE" id="PS50968">
    <property type="entry name" value="BIOTINYL_LIPOYL"/>
    <property type="match status" value="1"/>
</dbReference>
<dbReference type="InterPro" id="IPR011053">
    <property type="entry name" value="Single_hybrid_motif"/>
</dbReference>
<keyword evidence="1" id="KW-0092">Biotin</keyword>
<dbReference type="GO" id="GO:0006094">
    <property type="term" value="P:gluconeogenesis"/>
    <property type="evidence" value="ECO:0007669"/>
    <property type="project" value="TreeGrafter"/>
</dbReference>
<dbReference type="GO" id="GO:0008948">
    <property type="term" value="F:oxaloacetate decarboxylase activity"/>
    <property type="evidence" value="ECO:0007669"/>
    <property type="project" value="InterPro"/>
</dbReference>
<dbReference type="EC" id="2.1.3.1" evidence="5"/>
<dbReference type="NCBIfam" id="TIGR01108">
    <property type="entry name" value="oadA"/>
    <property type="match status" value="1"/>
</dbReference>
<dbReference type="SUPFAM" id="SSF51569">
    <property type="entry name" value="Aldolase"/>
    <property type="match status" value="1"/>
</dbReference>
<dbReference type="Pfam" id="PF02436">
    <property type="entry name" value="PYC_OADA"/>
    <property type="match status" value="1"/>
</dbReference>
<dbReference type="PROSITE" id="PS50991">
    <property type="entry name" value="PYR_CT"/>
    <property type="match status" value="1"/>
</dbReference>
<evidence type="ECO:0000313" key="5">
    <source>
        <dbReference type="EMBL" id="TWT81919.1"/>
    </source>
</evidence>
<comment type="caution">
    <text evidence="5">The sequence shown here is derived from an EMBL/GenBank/DDBJ whole genome shotgun (WGS) entry which is preliminary data.</text>
</comment>